<dbReference type="AlphaFoldDB" id="A0A494TEB9"/>
<dbReference type="RefSeq" id="WP_121152259.1">
    <property type="nucleotide sequence ID" value="NZ_CP032829.1"/>
</dbReference>
<keyword evidence="3" id="KW-1185">Reference proteome</keyword>
<dbReference type="PANTHER" id="PTHR22916:SF3">
    <property type="entry name" value="UDP-GLCNAC:BETAGAL BETA-1,3-N-ACETYLGLUCOSAMINYLTRANSFERASE-LIKE PROTEIN 1"/>
    <property type="match status" value="1"/>
</dbReference>
<proteinExistence type="predicted"/>
<evidence type="ECO:0000313" key="3">
    <source>
        <dbReference type="Proteomes" id="UP000276254"/>
    </source>
</evidence>
<dbReference type="GO" id="GO:0016758">
    <property type="term" value="F:hexosyltransferase activity"/>
    <property type="evidence" value="ECO:0007669"/>
    <property type="project" value="UniProtKB-ARBA"/>
</dbReference>
<dbReference type="Proteomes" id="UP000276254">
    <property type="component" value="Chromosome"/>
</dbReference>
<evidence type="ECO:0000313" key="2">
    <source>
        <dbReference type="EMBL" id="AYJ85634.1"/>
    </source>
</evidence>
<organism evidence="2 3">
    <name type="scientific">Sphingomonas paeninsulae</name>
    <dbReference type="NCBI Taxonomy" id="2319844"/>
    <lineage>
        <taxon>Bacteria</taxon>
        <taxon>Pseudomonadati</taxon>
        <taxon>Pseudomonadota</taxon>
        <taxon>Alphaproteobacteria</taxon>
        <taxon>Sphingomonadales</taxon>
        <taxon>Sphingomonadaceae</taxon>
        <taxon>Sphingomonas</taxon>
    </lineage>
</organism>
<gene>
    <name evidence="2" type="ORF">D3Y57_06170</name>
</gene>
<dbReference type="EMBL" id="CP032829">
    <property type="protein sequence ID" value="AYJ85634.1"/>
    <property type="molecule type" value="Genomic_DNA"/>
</dbReference>
<dbReference type="InterPro" id="IPR029044">
    <property type="entry name" value="Nucleotide-diphossugar_trans"/>
</dbReference>
<evidence type="ECO:0000259" key="1">
    <source>
        <dbReference type="Pfam" id="PF00535"/>
    </source>
</evidence>
<dbReference type="PANTHER" id="PTHR22916">
    <property type="entry name" value="GLYCOSYLTRANSFERASE"/>
    <property type="match status" value="1"/>
</dbReference>
<sequence length="337" mass="37469">MTPLLSIILPTYNGGLFLREQIDSILTQTHQDFELLILDDGSSDASMVIADSYAAADQRVSVLAASGRAGQANRLLTLSQAACGEFVAIADQDDIWDPERNNKLLAAIGDGAMAIGRSELIDKDGKRLGTSLLDRLNRPLDPALKLRALIEPMFSGHAMVVRRSSLNPAAFASPLTFDWLMALDAIYSDGLVYVDDAIVFHRIHGGNQVNNLDMTTDPGRLSAALIREAFLNQRALRLKFWLVLSYLGRSNIVPFADRQIFAKFADRCHMAWYSHWRSVKPFKTALAQEIKDELGCFSLIEEDRRYFGQRMDKLAAASTIGAGFREVYDRIKARQSV</sequence>
<dbReference type="KEGG" id="spha:D3Y57_06170"/>
<protein>
    <submittedName>
        <fullName evidence="2">Glycosyltransferase</fullName>
    </submittedName>
</protein>
<name>A0A494TEB9_SPHPE</name>
<dbReference type="OrthoDB" id="9813349at2"/>
<dbReference type="SUPFAM" id="SSF53448">
    <property type="entry name" value="Nucleotide-diphospho-sugar transferases"/>
    <property type="match status" value="1"/>
</dbReference>
<dbReference type="Pfam" id="PF00535">
    <property type="entry name" value="Glycos_transf_2"/>
    <property type="match status" value="1"/>
</dbReference>
<reference evidence="2 3" key="1">
    <citation type="submission" date="2018-09" db="EMBL/GenBank/DDBJ databases">
        <title>Sphingomonas peninsula sp. nov., isolated from fildes peninsula, Antarctic soil.</title>
        <authorList>
            <person name="Yingchao G."/>
        </authorList>
    </citation>
    <scope>NUCLEOTIDE SEQUENCE [LARGE SCALE GENOMIC DNA]</scope>
    <source>
        <strain evidence="2 3">YZ-8</strain>
    </source>
</reference>
<dbReference type="Gene3D" id="3.90.550.10">
    <property type="entry name" value="Spore Coat Polysaccharide Biosynthesis Protein SpsA, Chain A"/>
    <property type="match status" value="1"/>
</dbReference>
<dbReference type="InterPro" id="IPR001173">
    <property type="entry name" value="Glyco_trans_2-like"/>
</dbReference>
<accession>A0A494TEB9</accession>
<keyword evidence="2" id="KW-0808">Transferase</keyword>
<feature type="domain" description="Glycosyltransferase 2-like" evidence="1">
    <location>
        <begin position="6"/>
        <end position="166"/>
    </location>
</feature>